<sequence length="327" mass="35341">MRDRLPPGASNAIGNRASYVTLQVIVYRHARACHQTSSPPTSPPSQFDRLESGESVSDSVSLRPSLSCQPAYPSPGLRSCPCPLPSLRLSSSPSLQSCLSPPSSPSPQSCPSLPSRPRPSSNPESTDGPVSSFLKFVQSLAEPMPAAVPKPAVRSPSVVQSTPKVNPKPAVTPKPAVELPRDVVSESLVAPPPVVELPPRPAAAPDQRDAIGFAEGWTSRTSRACRVPSPTSVDLHSSAVADFVKKYVEVQPRQKPRPRPRRLRATSHASKKDGDQFHAARQMSLPVGTTARRQFDGRSLDRRNDRCPRQVWPSTHYPPAFCYLHGV</sequence>
<reference evidence="2 3" key="1">
    <citation type="journal article" date="2012" name="Genome Biol.">
        <title>Genome and low-iron response of an oceanic diatom adapted to chronic iron limitation.</title>
        <authorList>
            <person name="Lommer M."/>
            <person name="Specht M."/>
            <person name="Roy A.S."/>
            <person name="Kraemer L."/>
            <person name="Andreson R."/>
            <person name="Gutowska M.A."/>
            <person name="Wolf J."/>
            <person name="Bergner S.V."/>
            <person name="Schilhabel M.B."/>
            <person name="Klostermeier U.C."/>
            <person name="Beiko R.G."/>
            <person name="Rosenstiel P."/>
            <person name="Hippler M."/>
            <person name="Laroche J."/>
        </authorList>
    </citation>
    <scope>NUCLEOTIDE SEQUENCE [LARGE SCALE GENOMIC DNA]</scope>
    <source>
        <strain evidence="2 3">CCMP1005</strain>
    </source>
</reference>
<dbReference type="EMBL" id="AGNL01047029">
    <property type="protein sequence ID" value="EJK47354.1"/>
    <property type="molecule type" value="Genomic_DNA"/>
</dbReference>
<feature type="region of interest" description="Disordered" evidence="1">
    <location>
        <begin position="145"/>
        <end position="175"/>
    </location>
</feature>
<name>K0R601_THAOC</name>
<dbReference type="AlphaFoldDB" id="K0R601"/>
<proteinExistence type="predicted"/>
<evidence type="ECO:0000313" key="2">
    <source>
        <dbReference type="EMBL" id="EJK47354.1"/>
    </source>
</evidence>
<feature type="region of interest" description="Disordered" evidence="1">
    <location>
        <begin position="93"/>
        <end position="130"/>
    </location>
</feature>
<feature type="compositionally biased region" description="Basic residues" evidence="1">
    <location>
        <begin position="254"/>
        <end position="265"/>
    </location>
</feature>
<protein>
    <submittedName>
        <fullName evidence="2">Uncharacterized protein</fullName>
    </submittedName>
</protein>
<comment type="caution">
    <text evidence="2">The sequence shown here is derived from an EMBL/GenBank/DDBJ whole genome shotgun (WGS) entry which is preliminary data.</text>
</comment>
<evidence type="ECO:0000256" key="1">
    <source>
        <dbReference type="SAM" id="MobiDB-lite"/>
    </source>
</evidence>
<gene>
    <name evidence="2" type="ORF">THAOC_33928</name>
</gene>
<accession>K0R601</accession>
<dbReference type="Proteomes" id="UP000266841">
    <property type="component" value="Unassembled WGS sequence"/>
</dbReference>
<feature type="region of interest" description="Disordered" evidence="1">
    <location>
        <begin position="34"/>
        <end position="67"/>
    </location>
</feature>
<keyword evidence="3" id="KW-1185">Reference proteome</keyword>
<feature type="compositionally biased region" description="Polar residues" evidence="1">
    <location>
        <begin position="54"/>
        <end position="67"/>
    </location>
</feature>
<evidence type="ECO:0000313" key="3">
    <source>
        <dbReference type="Proteomes" id="UP000266841"/>
    </source>
</evidence>
<feature type="compositionally biased region" description="Basic and acidic residues" evidence="1">
    <location>
        <begin position="293"/>
        <end position="306"/>
    </location>
</feature>
<feature type="region of interest" description="Disordered" evidence="1">
    <location>
        <begin position="249"/>
        <end position="306"/>
    </location>
</feature>
<feature type="compositionally biased region" description="Low complexity" evidence="1">
    <location>
        <begin position="93"/>
        <end position="121"/>
    </location>
</feature>
<organism evidence="2 3">
    <name type="scientific">Thalassiosira oceanica</name>
    <name type="common">Marine diatom</name>
    <dbReference type="NCBI Taxonomy" id="159749"/>
    <lineage>
        <taxon>Eukaryota</taxon>
        <taxon>Sar</taxon>
        <taxon>Stramenopiles</taxon>
        <taxon>Ochrophyta</taxon>
        <taxon>Bacillariophyta</taxon>
        <taxon>Coscinodiscophyceae</taxon>
        <taxon>Thalassiosirophycidae</taxon>
        <taxon>Thalassiosirales</taxon>
        <taxon>Thalassiosiraceae</taxon>
        <taxon>Thalassiosira</taxon>
    </lineage>
</organism>